<keyword evidence="8" id="KW-1185">Reference proteome</keyword>
<accession>A0ABD1MP91</accession>
<keyword evidence="4" id="KW-0808">Transferase</keyword>
<keyword evidence="3" id="KW-0032">Aminotransferase</keyword>
<comment type="caution">
    <text evidence="7">The sequence shown here is derived from an EMBL/GenBank/DDBJ whole genome shotgun (WGS) entry which is preliminary data.</text>
</comment>
<evidence type="ECO:0000256" key="2">
    <source>
        <dbReference type="ARBA" id="ARBA00011738"/>
    </source>
</evidence>
<dbReference type="Pfam" id="PF00155">
    <property type="entry name" value="Aminotran_1_2"/>
    <property type="match status" value="1"/>
</dbReference>
<evidence type="ECO:0000256" key="5">
    <source>
        <dbReference type="ARBA" id="ARBA00022898"/>
    </source>
</evidence>
<dbReference type="PANTHER" id="PTHR11879:SF14">
    <property type="entry name" value="ASPARTATE AMINOTRANSFERASE"/>
    <property type="match status" value="1"/>
</dbReference>
<dbReference type="EMBL" id="JBGMDY010000004">
    <property type="protein sequence ID" value="KAL2337614.1"/>
    <property type="molecule type" value="Genomic_DNA"/>
</dbReference>
<name>A0ABD1MP91_9FABA</name>
<comment type="cofactor">
    <cofactor evidence="1">
        <name>pyridoxal 5'-phosphate</name>
        <dbReference type="ChEBI" id="CHEBI:597326"/>
    </cofactor>
</comment>
<dbReference type="PANTHER" id="PTHR11879">
    <property type="entry name" value="ASPARTATE AMINOTRANSFERASE"/>
    <property type="match status" value="1"/>
</dbReference>
<gene>
    <name evidence="7" type="ORF">Fmac_012060</name>
</gene>
<dbReference type="InterPro" id="IPR015422">
    <property type="entry name" value="PyrdxlP-dep_Trfase_small"/>
</dbReference>
<dbReference type="InterPro" id="IPR015424">
    <property type="entry name" value="PyrdxlP-dep_Trfase"/>
</dbReference>
<evidence type="ECO:0000256" key="3">
    <source>
        <dbReference type="ARBA" id="ARBA00022576"/>
    </source>
</evidence>
<evidence type="ECO:0000256" key="4">
    <source>
        <dbReference type="ARBA" id="ARBA00022679"/>
    </source>
</evidence>
<sequence length="66" mass="7528">MQVGMFCFSGLTPDQVKQLEKRFHIYMTPDGRISMAGVTTSNVDYLANALHQVTRINEETLRSCYI</sequence>
<evidence type="ECO:0000256" key="1">
    <source>
        <dbReference type="ARBA" id="ARBA00001933"/>
    </source>
</evidence>
<evidence type="ECO:0000313" key="8">
    <source>
        <dbReference type="Proteomes" id="UP001603857"/>
    </source>
</evidence>
<evidence type="ECO:0000313" key="7">
    <source>
        <dbReference type="EMBL" id="KAL2337614.1"/>
    </source>
</evidence>
<feature type="domain" description="Aminotransferase class I/classII large" evidence="6">
    <location>
        <begin position="2"/>
        <end position="50"/>
    </location>
</feature>
<comment type="subunit">
    <text evidence="2">Homodimer.</text>
</comment>
<dbReference type="Proteomes" id="UP001603857">
    <property type="component" value="Unassembled WGS sequence"/>
</dbReference>
<proteinExistence type="predicted"/>
<dbReference type="GO" id="GO:0008483">
    <property type="term" value="F:transaminase activity"/>
    <property type="evidence" value="ECO:0007669"/>
    <property type="project" value="UniProtKB-KW"/>
</dbReference>
<dbReference type="InterPro" id="IPR004839">
    <property type="entry name" value="Aminotransferase_I/II_large"/>
</dbReference>
<reference evidence="7 8" key="1">
    <citation type="submission" date="2024-08" db="EMBL/GenBank/DDBJ databases">
        <title>Insights into the chromosomal genome structure of Flemingia macrophylla.</title>
        <authorList>
            <person name="Ding Y."/>
            <person name="Zhao Y."/>
            <person name="Bi W."/>
            <person name="Wu M."/>
            <person name="Zhao G."/>
            <person name="Gong Y."/>
            <person name="Li W."/>
            <person name="Zhang P."/>
        </authorList>
    </citation>
    <scope>NUCLEOTIDE SEQUENCE [LARGE SCALE GENOMIC DNA]</scope>
    <source>
        <strain evidence="7">DYQJB</strain>
        <tissue evidence="7">Leaf</tissue>
    </source>
</reference>
<dbReference type="InterPro" id="IPR000796">
    <property type="entry name" value="Asp_trans"/>
</dbReference>
<dbReference type="SUPFAM" id="SSF53383">
    <property type="entry name" value="PLP-dependent transferases"/>
    <property type="match status" value="1"/>
</dbReference>
<organism evidence="7 8">
    <name type="scientific">Flemingia macrophylla</name>
    <dbReference type="NCBI Taxonomy" id="520843"/>
    <lineage>
        <taxon>Eukaryota</taxon>
        <taxon>Viridiplantae</taxon>
        <taxon>Streptophyta</taxon>
        <taxon>Embryophyta</taxon>
        <taxon>Tracheophyta</taxon>
        <taxon>Spermatophyta</taxon>
        <taxon>Magnoliopsida</taxon>
        <taxon>eudicotyledons</taxon>
        <taxon>Gunneridae</taxon>
        <taxon>Pentapetalae</taxon>
        <taxon>rosids</taxon>
        <taxon>fabids</taxon>
        <taxon>Fabales</taxon>
        <taxon>Fabaceae</taxon>
        <taxon>Papilionoideae</taxon>
        <taxon>50 kb inversion clade</taxon>
        <taxon>NPAAA clade</taxon>
        <taxon>indigoferoid/millettioid clade</taxon>
        <taxon>Phaseoleae</taxon>
        <taxon>Flemingia</taxon>
    </lineage>
</organism>
<dbReference type="AlphaFoldDB" id="A0ABD1MP91"/>
<keyword evidence="5" id="KW-0663">Pyridoxal phosphate</keyword>
<protein>
    <recommendedName>
        <fullName evidence="6">Aminotransferase class I/classII large domain-containing protein</fullName>
    </recommendedName>
</protein>
<evidence type="ECO:0000259" key="6">
    <source>
        <dbReference type="Pfam" id="PF00155"/>
    </source>
</evidence>
<dbReference type="Gene3D" id="3.90.1150.10">
    <property type="entry name" value="Aspartate Aminotransferase, domain 1"/>
    <property type="match status" value="1"/>
</dbReference>